<keyword evidence="6" id="KW-0488">Methylation</keyword>
<comment type="catalytic activity">
    <reaction evidence="19">
        <text>DNA(n) + a 2'-deoxyribonucleoside 5'-triphosphate = DNA(n+1) + diphosphate</text>
        <dbReference type="Rhea" id="RHEA:22508"/>
        <dbReference type="Rhea" id="RHEA-COMP:17339"/>
        <dbReference type="Rhea" id="RHEA-COMP:17340"/>
        <dbReference type="ChEBI" id="CHEBI:33019"/>
        <dbReference type="ChEBI" id="CHEBI:61560"/>
        <dbReference type="ChEBI" id="CHEBI:173112"/>
        <dbReference type="EC" id="2.7.7.7"/>
    </reaction>
</comment>
<dbReference type="SMART" id="SM00278">
    <property type="entry name" value="HhH1"/>
    <property type="match status" value="3"/>
</dbReference>
<dbReference type="SUPFAM" id="SSF47802">
    <property type="entry name" value="DNA polymerase beta, N-terminal domain-like"/>
    <property type="match status" value="1"/>
</dbReference>
<dbReference type="EC" id="4.2.99.18" evidence="4"/>
<dbReference type="GO" id="GO:0140078">
    <property type="term" value="F:class I DNA-(apurinic or apyrimidinic site) endonuclease activity"/>
    <property type="evidence" value="ECO:0007669"/>
    <property type="project" value="UniProtKB-EC"/>
</dbReference>
<keyword evidence="7" id="KW-0237">DNA synthesis</keyword>
<dbReference type="InterPro" id="IPR047967">
    <property type="entry name" value="PolX_PHP"/>
</dbReference>
<comment type="function">
    <text evidence="18">Repair polymerase that plays a key role in base-excision repair. During this process, the damaged base is excised by specific DNA glycosylases, the DNA backbone is nicked at the abasic site by an apurinic/apyrimidic (AP) endonuclease, and POLB removes 5'-deoxyribose-phosphate from the preincised AP site acting as a 5'-deoxyribose-phosphate lyase (5'-dRP lyase); through its DNA polymerase activity, it adds one nucleotide to the 3' end of the arising single-nucleotide gap. Conducts 'gap-filling' DNA synthesis in a stepwise distributive fashion rather than in a processive fashion as for other DNA polymerases. It is also able to cleave sugar-phosphate bonds 3' to an intact AP site, acting as an AP lyase.</text>
</comment>
<keyword evidence="25" id="KW-0269">Exonuclease</keyword>
<name>A0A1J5JL94_NEOTH</name>
<dbReference type="Pfam" id="PF02811">
    <property type="entry name" value="PHP"/>
    <property type="match status" value="1"/>
</dbReference>
<dbReference type="GO" id="GO:0005829">
    <property type="term" value="C:cytosol"/>
    <property type="evidence" value="ECO:0007669"/>
    <property type="project" value="TreeGrafter"/>
</dbReference>
<reference evidence="25 26" key="1">
    <citation type="submission" date="2016-08" db="EMBL/GenBank/DDBJ databases">
        <title>Genome-based comparison of Moorella thermoacetic strains.</title>
        <authorList>
            <person name="Poehlein A."/>
            <person name="Bengelsdorf F.R."/>
            <person name="Esser C."/>
            <person name="Duerre P."/>
            <person name="Daniel R."/>
        </authorList>
    </citation>
    <scope>NUCLEOTIDE SEQUENCE [LARGE SCALE GENOMIC DNA]</scope>
    <source>
        <strain evidence="25 26">DSM 11768</strain>
    </source>
</reference>
<dbReference type="EC" id="2.7.7.7" evidence="3"/>
<dbReference type="InterPro" id="IPR010996">
    <property type="entry name" value="HHH_MUS81"/>
</dbReference>
<evidence type="ECO:0000256" key="13">
    <source>
        <dbReference type="ARBA" id="ARBA00023204"/>
    </source>
</evidence>
<evidence type="ECO:0000256" key="14">
    <source>
        <dbReference type="ARBA" id="ARBA00035717"/>
    </source>
</evidence>
<keyword evidence="12" id="KW-0915">Sodium</keyword>
<keyword evidence="13" id="KW-0234">DNA repair</keyword>
<evidence type="ECO:0000256" key="9">
    <source>
        <dbReference type="ARBA" id="ARBA00022763"/>
    </source>
</evidence>
<feature type="compositionally biased region" description="Low complexity" evidence="21">
    <location>
        <begin position="339"/>
        <end position="349"/>
    </location>
</feature>
<dbReference type="CDD" id="cd07436">
    <property type="entry name" value="PHP_PolX"/>
    <property type="match status" value="1"/>
</dbReference>
<dbReference type="Gene3D" id="3.30.210.10">
    <property type="entry name" value="DNA polymerase, thumb domain"/>
    <property type="match status" value="1"/>
</dbReference>
<keyword evidence="25" id="KW-0540">Nuclease</keyword>
<dbReference type="GO" id="GO:0008270">
    <property type="term" value="F:zinc ion binding"/>
    <property type="evidence" value="ECO:0007669"/>
    <property type="project" value="TreeGrafter"/>
</dbReference>
<dbReference type="SMART" id="SM00481">
    <property type="entry name" value="POLIIIAc"/>
    <property type="match status" value="1"/>
</dbReference>
<feature type="domain" description="Polymerase/histidinol phosphatase N-terminal" evidence="23">
    <location>
        <begin position="413"/>
        <end position="492"/>
    </location>
</feature>
<dbReference type="InterPro" id="IPR037160">
    <property type="entry name" value="DNA_Pol_thumb_sf"/>
</dbReference>
<dbReference type="Gene3D" id="1.10.150.20">
    <property type="entry name" value="5' to 3' exonuclease, C-terminal subdomain"/>
    <property type="match status" value="1"/>
</dbReference>
<comment type="catalytic activity">
    <reaction evidence="16">
        <text>2'-deoxyribonucleotide-(2'-deoxyribose 5'-phosphate)-2'-deoxyribonucleotide-DNA = a 3'-end 2'-deoxyribonucleotide-(2,3-dehydro-2,3-deoxyribose 5'-phosphate)-DNA + a 5'-end 5'-phospho-2'-deoxyribonucleoside-DNA + H(+)</text>
        <dbReference type="Rhea" id="RHEA:66592"/>
        <dbReference type="Rhea" id="RHEA-COMP:13180"/>
        <dbReference type="Rhea" id="RHEA-COMP:16897"/>
        <dbReference type="Rhea" id="RHEA-COMP:17067"/>
        <dbReference type="ChEBI" id="CHEBI:15378"/>
        <dbReference type="ChEBI" id="CHEBI:136412"/>
        <dbReference type="ChEBI" id="CHEBI:157695"/>
        <dbReference type="ChEBI" id="CHEBI:167181"/>
        <dbReference type="EC" id="4.2.99.18"/>
    </reaction>
</comment>
<proteinExistence type="predicted"/>
<keyword evidence="10" id="KW-0832">Ubl conjugation</keyword>
<dbReference type="PANTHER" id="PTHR36928:SF1">
    <property type="entry name" value="PHOSPHATASE YCDX-RELATED"/>
    <property type="match status" value="1"/>
</dbReference>
<evidence type="ECO:0000256" key="19">
    <source>
        <dbReference type="ARBA" id="ARBA00049244"/>
    </source>
</evidence>
<dbReference type="Proteomes" id="UP000182743">
    <property type="component" value="Unassembled WGS sequence"/>
</dbReference>
<evidence type="ECO:0000259" key="22">
    <source>
        <dbReference type="SMART" id="SM00278"/>
    </source>
</evidence>
<comment type="cofactor">
    <cofactor evidence="1">
        <name>Mg(2+)</name>
        <dbReference type="ChEBI" id="CHEBI:18420"/>
    </cofactor>
</comment>
<feature type="coiled-coil region" evidence="20">
    <location>
        <begin position="456"/>
        <end position="483"/>
    </location>
</feature>
<dbReference type="CDD" id="cd00141">
    <property type="entry name" value="NT_POLXc"/>
    <property type="match status" value="1"/>
</dbReference>
<dbReference type="GO" id="GO:0003887">
    <property type="term" value="F:DNA-directed DNA polymerase activity"/>
    <property type="evidence" value="ECO:0007669"/>
    <property type="project" value="UniProtKB-KW"/>
</dbReference>
<evidence type="ECO:0000256" key="3">
    <source>
        <dbReference type="ARBA" id="ARBA00012417"/>
    </source>
</evidence>
<dbReference type="GO" id="GO:0006281">
    <property type="term" value="P:DNA repair"/>
    <property type="evidence" value="ECO:0007669"/>
    <property type="project" value="UniProtKB-KW"/>
</dbReference>
<dbReference type="OMA" id="HNVRMRQ"/>
<evidence type="ECO:0000256" key="16">
    <source>
        <dbReference type="ARBA" id="ARBA00044632"/>
    </source>
</evidence>
<dbReference type="InterPro" id="IPR002008">
    <property type="entry name" value="DNA_pol_X_beta-like"/>
</dbReference>
<feature type="region of interest" description="Disordered" evidence="21">
    <location>
        <begin position="298"/>
        <end position="363"/>
    </location>
</feature>
<evidence type="ECO:0000256" key="20">
    <source>
        <dbReference type="SAM" id="Coils"/>
    </source>
</evidence>
<dbReference type="Pfam" id="PF14520">
    <property type="entry name" value="HHH_5"/>
    <property type="match status" value="1"/>
</dbReference>
<evidence type="ECO:0000313" key="26">
    <source>
        <dbReference type="Proteomes" id="UP000182743"/>
    </source>
</evidence>
<dbReference type="RefSeq" id="WP_011393249.1">
    <property type="nucleotide sequence ID" value="NZ_BSDM01000002.1"/>
</dbReference>
<evidence type="ECO:0000256" key="5">
    <source>
        <dbReference type="ARBA" id="ARBA00020020"/>
    </source>
</evidence>
<keyword evidence="11" id="KW-0239">DNA-directed DNA polymerase</keyword>
<dbReference type="KEGG" id="mthz:MOTHA_c18440"/>
<feature type="domain" description="DNA-directed DNA polymerase X" evidence="24">
    <location>
        <begin position="1"/>
        <end position="389"/>
    </location>
</feature>
<feature type="domain" description="Helix-hairpin-helix DNA-binding motif class 1" evidence="22">
    <location>
        <begin position="51"/>
        <end position="70"/>
    </location>
</feature>
<feature type="domain" description="Helix-hairpin-helix DNA-binding motif class 1" evidence="22">
    <location>
        <begin position="91"/>
        <end position="110"/>
    </location>
</feature>
<dbReference type="PRINTS" id="PR00870">
    <property type="entry name" value="DNAPOLXBETA"/>
</dbReference>
<dbReference type="GO" id="GO:0003677">
    <property type="term" value="F:DNA binding"/>
    <property type="evidence" value="ECO:0007669"/>
    <property type="project" value="InterPro"/>
</dbReference>
<keyword evidence="8" id="KW-0235">DNA replication</keyword>
<dbReference type="SMART" id="SM00483">
    <property type="entry name" value="POLXc"/>
    <property type="match status" value="1"/>
</dbReference>
<dbReference type="InterPro" id="IPR003583">
    <property type="entry name" value="Hlx-hairpin-Hlx_DNA-bd_motif"/>
</dbReference>
<sequence length="650" mass="70439">MTNLELAWALAEMGDLLELKGEEPFKVRAYHRAARSLENLEEEAADLYARGALEEIPGVGKNLAKKLAELLTTGRSTFLDNLRREVPPGLREMLAIPGLGSRTVRQIHQGLGITTLAELEQAARERRIRTLPGLGSKTELAILRGLEMLREVQDRVPLGVARPLALLLRAQLLALPGVVRAEIAGSVRRGKEMVGDIDLVAAVEPDNQVAAVLVRHPQVKEVLAREPDRLALQTNLGLKIEVIMVPPEDFPATLFYATGSKAHRRALLRLAAERGLGAADLGLVTPRWLAEEEDVLAGGTTEAPGKGGGSHGEAAAAFATSGATAKEDTPGVAGGAPGTGVPPAHAGAPLTHAGTGTNAREEHAGVREPVEAAFYQRLGLPYIVPELREDRGELAAARRGELPHLVTLADIRGDLHMHSRYSDGVETIAAMAAAARARGYQYIAITDHSRSLTVARGLSLEQLKAQREEIARLNEELEGITILAGIEVDILADGRLDYEDEVLKEFDLVIASIHSGFRQEREQIMARLEAALRNPYVDILGHPTGRMLGRRQPYAVDVKRVIELAAETGTILEINASPERLDLNDTSARLAKEYGVPIAIDTDAHDPHRLADMEYGVLTARRGWLEPADVVNTWELERLLAGLKRNRHGA</sequence>
<comment type="subcellular location">
    <subcellularLocation>
        <location evidence="2">Cytoplasm</location>
    </subcellularLocation>
</comment>
<feature type="compositionally biased region" description="Low complexity" evidence="21">
    <location>
        <begin position="312"/>
        <end position="324"/>
    </location>
</feature>
<comment type="catalytic activity">
    <reaction evidence="17">
        <text>a 5'-end 2'-deoxyribose-2'-deoxyribonucleotide-DNA = (2E,4S)-4-hydroxypenten-2-al-5-phosphate + a 5'-end 5'-phospho-2'-deoxyribonucleoside-DNA + H(+)</text>
        <dbReference type="Rhea" id="RHEA:76255"/>
        <dbReference type="Rhea" id="RHEA-COMP:13180"/>
        <dbReference type="Rhea" id="RHEA-COMP:18657"/>
        <dbReference type="ChEBI" id="CHEBI:15378"/>
        <dbReference type="ChEBI" id="CHEBI:136412"/>
        <dbReference type="ChEBI" id="CHEBI:195194"/>
        <dbReference type="ChEBI" id="CHEBI:195195"/>
    </reaction>
</comment>
<dbReference type="InterPro" id="IPR050243">
    <property type="entry name" value="PHP_phosphatase"/>
</dbReference>
<evidence type="ECO:0000259" key="24">
    <source>
        <dbReference type="SMART" id="SM00483"/>
    </source>
</evidence>
<keyword evidence="11" id="KW-0808">Transferase</keyword>
<evidence type="ECO:0000256" key="2">
    <source>
        <dbReference type="ARBA" id="ARBA00004496"/>
    </source>
</evidence>
<feature type="domain" description="Helix-hairpin-helix DNA-binding motif class 1" evidence="22">
    <location>
        <begin position="126"/>
        <end position="145"/>
    </location>
</feature>
<dbReference type="PANTHER" id="PTHR36928">
    <property type="entry name" value="PHOSPHATASE YCDX-RELATED"/>
    <property type="match status" value="1"/>
</dbReference>
<keyword evidence="9" id="KW-0227">DNA damage</keyword>
<dbReference type="Pfam" id="PF14716">
    <property type="entry name" value="HHH_8"/>
    <property type="match status" value="1"/>
</dbReference>
<evidence type="ECO:0000256" key="1">
    <source>
        <dbReference type="ARBA" id="ARBA00001946"/>
    </source>
</evidence>
<organism evidence="25 26">
    <name type="scientific">Neomoorella thermoacetica</name>
    <name type="common">Clostridium thermoaceticum</name>
    <dbReference type="NCBI Taxonomy" id="1525"/>
    <lineage>
        <taxon>Bacteria</taxon>
        <taxon>Bacillati</taxon>
        <taxon>Bacillota</taxon>
        <taxon>Clostridia</taxon>
        <taxon>Neomoorellales</taxon>
        <taxon>Neomoorellaceae</taxon>
        <taxon>Neomoorella</taxon>
    </lineage>
</organism>
<dbReference type="SUPFAM" id="SSF81301">
    <property type="entry name" value="Nucleotidyltransferase"/>
    <property type="match status" value="1"/>
</dbReference>
<dbReference type="Gene3D" id="3.20.20.140">
    <property type="entry name" value="Metal-dependent hydrolases"/>
    <property type="match status" value="1"/>
</dbReference>
<evidence type="ECO:0000256" key="7">
    <source>
        <dbReference type="ARBA" id="ARBA00022634"/>
    </source>
</evidence>
<dbReference type="GO" id="GO:0042578">
    <property type="term" value="F:phosphoric ester hydrolase activity"/>
    <property type="evidence" value="ECO:0007669"/>
    <property type="project" value="TreeGrafter"/>
</dbReference>
<evidence type="ECO:0000256" key="4">
    <source>
        <dbReference type="ARBA" id="ARBA00012720"/>
    </source>
</evidence>
<evidence type="ECO:0000256" key="11">
    <source>
        <dbReference type="ARBA" id="ARBA00022932"/>
    </source>
</evidence>
<comment type="caution">
    <text evidence="25">The sequence shown here is derived from an EMBL/GenBank/DDBJ whole genome shotgun (WGS) entry which is preliminary data.</text>
</comment>
<dbReference type="EMBL" id="MIHH01000003">
    <property type="protein sequence ID" value="OIQ09524.1"/>
    <property type="molecule type" value="Genomic_DNA"/>
</dbReference>
<dbReference type="SUPFAM" id="SSF89550">
    <property type="entry name" value="PHP domain-like"/>
    <property type="match status" value="1"/>
</dbReference>
<dbReference type="InterPro" id="IPR002054">
    <property type="entry name" value="DNA-dir_DNA_pol_X"/>
</dbReference>
<dbReference type="GeneID" id="45617782"/>
<dbReference type="InterPro" id="IPR043519">
    <property type="entry name" value="NT_sf"/>
</dbReference>
<dbReference type="Gene3D" id="3.30.460.10">
    <property type="entry name" value="Beta Polymerase, domain 2"/>
    <property type="match status" value="1"/>
</dbReference>
<evidence type="ECO:0000256" key="21">
    <source>
        <dbReference type="SAM" id="MobiDB-lite"/>
    </source>
</evidence>
<dbReference type="InterPro" id="IPR027421">
    <property type="entry name" value="DNA_pol_lamdba_lyase_dom_sf"/>
</dbReference>
<dbReference type="GO" id="GO:0004527">
    <property type="term" value="F:exonuclease activity"/>
    <property type="evidence" value="ECO:0007669"/>
    <property type="project" value="UniProtKB-KW"/>
</dbReference>
<evidence type="ECO:0000256" key="6">
    <source>
        <dbReference type="ARBA" id="ARBA00022481"/>
    </source>
</evidence>
<evidence type="ECO:0000256" key="8">
    <source>
        <dbReference type="ARBA" id="ARBA00022705"/>
    </source>
</evidence>
<keyword evidence="25" id="KW-0378">Hydrolase</keyword>
<evidence type="ECO:0000256" key="15">
    <source>
        <dbReference type="ARBA" id="ARBA00035726"/>
    </source>
</evidence>
<keyword evidence="20" id="KW-0175">Coiled coil</keyword>
<evidence type="ECO:0000256" key="17">
    <source>
        <dbReference type="ARBA" id="ARBA00044678"/>
    </source>
</evidence>
<accession>A0A1J5JL94</accession>
<dbReference type="InterPro" id="IPR003141">
    <property type="entry name" value="Pol/His_phosphatase_N"/>
</dbReference>
<evidence type="ECO:0000256" key="10">
    <source>
        <dbReference type="ARBA" id="ARBA00022843"/>
    </source>
</evidence>
<evidence type="ECO:0000313" key="25">
    <source>
        <dbReference type="EMBL" id="OIQ09524.1"/>
    </source>
</evidence>
<keyword evidence="11" id="KW-0548">Nucleotidyltransferase</keyword>
<dbReference type="InterPro" id="IPR004013">
    <property type="entry name" value="PHP_dom"/>
</dbReference>
<dbReference type="Gene3D" id="1.10.150.110">
    <property type="entry name" value="DNA polymerase beta, N-terminal domain-like"/>
    <property type="match status" value="1"/>
</dbReference>
<evidence type="ECO:0000259" key="23">
    <source>
        <dbReference type="SMART" id="SM00481"/>
    </source>
</evidence>
<protein>
    <recommendedName>
        <fullName evidence="5">DNA polymerase beta</fullName>
        <ecNumber evidence="3">2.7.7.7</ecNumber>
        <ecNumber evidence="4">4.2.99.18</ecNumber>
    </recommendedName>
    <alternativeName>
        <fullName evidence="14">5'-deoxyribose-phosphate lyase</fullName>
    </alternativeName>
    <alternativeName>
        <fullName evidence="15">AP lyase</fullName>
    </alternativeName>
</protein>
<dbReference type="FunFam" id="3.20.20.140:FF:000047">
    <property type="entry name" value="PHP domain-containing protein"/>
    <property type="match status" value="1"/>
</dbReference>
<evidence type="ECO:0000256" key="12">
    <source>
        <dbReference type="ARBA" id="ARBA00023053"/>
    </source>
</evidence>
<evidence type="ECO:0000256" key="18">
    <source>
        <dbReference type="ARBA" id="ARBA00045548"/>
    </source>
</evidence>
<dbReference type="InterPro" id="IPR016195">
    <property type="entry name" value="Pol/histidinol_Pase-like"/>
</dbReference>
<gene>
    <name evidence="25" type="primary">polX</name>
    <name evidence="25" type="ORF">MOOR_09090</name>
</gene>
<dbReference type="AlphaFoldDB" id="A0A1J5JL94"/>